<dbReference type="AlphaFoldDB" id="A0AA36NFI3"/>
<feature type="domain" description="Riboflavin kinase" evidence="8">
    <location>
        <begin position="170"/>
        <end position="319"/>
    </location>
</feature>
<evidence type="ECO:0000256" key="6">
    <source>
        <dbReference type="ARBA" id="ARBA00022741"/>
    </source>
</evidence>
<evidence type="ECO:0000313" key="9">
    <source>
        <dbReference type="EMBL" id="CAJ1410750.1"/>
    </source>
</evidence>
<dbReference type="SUPFAM" id="SSF82114">
    <property type="entry name" value="Riboflavin kinase-like"/>
    <property type="match status" value="1"/>
</dbReference>
<name>A0AA36NFI3_9DINO</name>
<evidence type="ECO:0000256" key="7">
    <source>
        <dbReference type="ARBA" id="ARBA00022840"/>
    </source>
</evidence>
<evidence type="ECO:0000313" key="10">
    <source>
        <dbReference type="Proteomes" id="UP001178507"/>
    </source>
</evidence>
<keyword evidence="10" id="KW-1185">Reference proteome</keyword>
<evidence type="ECO:0000259" key="8">
    <source>
        <dbReference type="SMART" id="SM00904"/>
    </source>
</evidence>
<dbReference type="GO" id="GO:0009398">
    <property type="term" value="P:FMN biosynthetic process"/>
    <property type="evidence" value="ECO:0007669"/>
    <property type="project" value="TreeGrafter"/>
</dbReference>
<dbReference type="InterPro" id="IPR023468">
    <property type="entry name" value="Riboflavin_kinase"/>
</dbReference>
<dbReference type="Proteomes" id="UP001178507">
    <property type="component" value="Unassembled WGS sequence"/>
</dbReference>
<reference evidence="9" key="1">
    <citation type="submission" date="2023-08" db="EMBL/GenBank/DDBJ databases">
        <authorList>
            <person name="Chen Y."/>
            <person name="Shah S."/>
            <person name="Dougan E. K."/>
            <person name="Thang M."/>
            <person name="Chan C."/>
        </authorList>
    </citation>
    <scope>NUCLEOTIDE SEQUENCE</scope>
</reference>
<accession>A0AA36NFI3</accession>
<dbReference type="Pfam" id="PF00300">
    <property type="entry name" value="His_Phos_1"/>
    <property type="match status" value="1"/>
</dbReference>
<evidence type="ECO:0000256" key="4">
    <source>
        <dbReference type="ARBA" id="ARBA00022643"/>
    </source>
</evidence>
<keyword evidence="4" id="KW-0288">FMN</keyword>
<sequence>MVCVFTSETEAYQLVDDDLGRLVQWTLGHPQELWEVRFVFTHVCGPNGGTVLGLGFGTSDVRLEEVDILECESLAVCDAYDGEINVLGQQINKESLDLCEPSSGACEEESITAGRLRGSAQILGGLPEMSPGSPASPLCPDNTRYAIFHGIGGNVKMGSAPMERRVLSHITPVRLRAKVVHGFGRGSKQLGFPTANLQIRCSESERWDAELGTLSEEERAVRTFAESHRTGIYCALGSIEEMPGVHKVAMSMGWNPTFDDVKAKTIEPWILHRFDQDFYGCHLRLLVLAYVRPELKFESTDQLKREIALDGDFCRTSLDLPDFATFQLDPFLQAPPSIATSGPLKETLQTLPPPGPGVVRLFLARHGETVANEQGILCGGDLDSELNALGERQATELAEELSAVLEAPALLGSSPQRRAVSSAEALALAFPASPRLVVKDLHEMRYGDLEGARIQDVRAEMAALAQSWKRGDLEERVGSSGESPQDVARRVMASLRSVLAQASGGSVLLVCHSWVNKALIAAVTPGGLQRLLEVPQRNCALNVVDYDEGGFRVLAVDLVPTSRANL</sequence>
<dbReference type="InterPro" id="IPR015865">
    <property type="entry name" value="Riboflavin_kinase_bac/euk"/>
</dbReference>
<keyword evidence="6" id="KW-0547">Nucleotide-binding</keyword>
<dbReference type="SMART" id="SM00855">
    <property type="entry name" value="PGAM"/>
    <property type="match status" value="1"/>
</dbReference>
<proteinExistence type="predicted"/>
<dbReference type="GO" id="GO:0008531">
    <property type="term" value="F:riboflavin kinase activity"/>
    <property type="evidence" value="ECO:0007669"/>
    <property type="project" value="UniProtKB-EC"/>
</dbReference>
<dbReference type="GO" id="GO:0009231">
    <property type="term" value="P:riboflavin biosynthetic process"/>
    <property type="evidence" value="ECO:0007669"/>
    <property type="project" value="InterPro"/>
</dbReference>
<comment type="pathway">
    <text evidence="1">Cofactor biosynthesis; FMN biosynthesis; FMN from riboflavin (ATP route): step 1/1.</text>
</comment>
<keyword evidence="5" id="KW-0808">Transferase</keyword>
<comment type="caution">
    <text evidence="9">The sequence shown here is derived from an EMBL/GenBank/DDBJ whole genome shotgun (WGS) entry which is preliminary data.</text>
</comment>
<organism evidence="9 10">
    <name type="scientific">Effrenium voratum</name>
    <dbReference type="NCBI Taxonomy" id="2562239"/>
    <lineage>
        <taxon>Eukaryota</taxon>
        <taxon>Sar</taxon>
        <taxon>Alveolata</taxon>
        <taxon>Dinophyceae</taxon>
        <taxon>Suessiales</taxon>
        <taxon>Symbiodiniaceae</taxon>
        <taxon>Effrenium</taxon>
    </lineage>
</organism>
<dbReference type="Gene3D" id="3.40.50.1240">
    <property type="entry name" value="Phosphoglycerate mutase-like"/>
    <property type="match status" value="1"/>
</dbReference>
<dbReference type="Pfam" id="PF01687">
    <property type="entry name" value="Flavokinase"/>
    <property type="match status" value="1"/>
</dbReference>
<dbReference type="SMART" id="SM00904">
    <property type="entry name" value="Flavokinase"/>
    <property type="match status" value="1"/>
</dbReference>
<dbReference type="InterPro" id="IPR029033">
    <property type="entry name" value="His_PPase_superfam"/>
</dbReference>
<dbReference type="EMBL" id="CAUJNA010003838">
    <property type="protein sequence ID" value="CAJ1410750.1"/>
    <property type="molecule type" value="Genomic_DNA"/>
</dbReference>
<dbReference type="PROSITE" id="PS00175">
    <property type="entry name" value="PG_MUTASE"/>
    <property type="match status" value="1"/>
</dbReference>
<dbReference type="InterPro" id="IPR001345">
    <property type="entry name" value="PG/BPGM_mutase_AS"/>
</dbReference>
<dbReference type="InterPro" id="IPR013078">
    <property type="entry name" value="His_Pase_superF_clade-1"/>
</dbReference>
<dbReference type="Gene3D" id="2.40.30.30">
    <property type="entry name" value="Riboflavin kinase-like"/>
    <property type="match status" value="1"/>
</dbReference>
<dbReference type="InterPro" id="IPR023465">
    <property type="entry name" value="Riboflavin_kinase_dom_sf"/>
</dbReference>
<protein>
    <recommendedName>
        <fullName evidence="2">riboflavin kinase</fullName>
        <ecNumber evidence="2">2.7.1.26</ecNumber>
    </recommendedName>
</protein>
<keyword evidence="7" id="KW-0067">ATP-binding</keyword>
<evidence type="ECO:0000256" key="3">
    <source>
        <dbReference type="ARBA" id="ARBA00022630"/>
    </source>
</evidence>
<dbReference type="CDD" id="cd07067">
    <property type="entry name" value="HP_PGM_like"/>
    <property type="match status" value="1"/>
</dbReference>
<dbReference type="PANTHER" id="PTHR22749:SF6">
    <property type="entry name" value="RIBOFLAVIN KINASE"/>
    <property type="match status" value="1"/>
</dbReference>
<dbReference type="SUPFAM" id="SSF53254">
    <property type="entry name" value="Phosphoglycerate mutase-like"/>
    <property type="match status" value="1"/>
</dbReference>
<evidence type="ECO:0000256" key="5">
    <source>
        <dbReference type="ARBA" id="ARBA00022679"/>
    </source>
</evidence>
<keyword evidence="3" id="KW-0285">Flavoprotein</keyword>
<evidence type="ECO:0000256" key="1">
    <source>
        <dbReference type="ARBA" id="ARBA00005201"/>
    </source>
</evidence>
<dbReference type="GO" id="GO:0005524">
    <property type="term" value="F:ATP binding"/>
    <property type="evidence" value="ECO:0007669"/>
    <property type="project" value="UniProtKB-KW"/>
</dbReference>
<dbReference type="PANTHER" id="PTHR22749">
    <property type="entry name" value="RIBOFLAVIN KINASE/FMN ADENYLYLTRANSFERASE"/>
    <property type="match status" value="1"/>
</dbReference>
<dbReference type="EC" id="2.7.1.26" evidence="2"/>
<evidence type="ECO:0000256" key="2">
    <source>
        <dbReference type="ARBA" id="ARBA00012105"/>
    </source>
</evidence>
<gene>
    <name evidence="9" type="ORF">EVOR1521_LOCUS31514</name>
</gene>